<reference evidence="1 2" key="1">
    <citation type="submission" date="2019-05" db="EMBL/GenBank/DDBJ databases">
        <title>Mikania micrantha, genome provides insights into the molecular mechanism of rapid growth.</title>
        <authorList>
            <person name="Liu B."/>
        </authorList>
    </citation>
    <scope>NUCLEOTIDE SEQUENCE [LARGE SCALE GENOMIC DNA]</scope>
    <source>
        <strain evidence="1">NLD-2019</strain>
        <tissue evidence="1">Leaf</tissue>
    </source>
</reference>
<keyword evidence="2" id="KW-1185">Reference proteome</keyword>
<dbReference type="AlphaFoldDB" id="A0A5N6PU18"/>
<sequence length="168" mass="18823">MRIHKTRRSIRCRSEQRRWQRWPAGGSRIDFTGGEWREPVLDGREKWEDGGKASVYSPLAATVAAIDGAAKESAWSYAPNSPSPSPSNPDYCTSFCGTEDALCDTNNGNCICYPGILKLPQPNVPFKRRSLLWHCQNDDICKNYWCDNQDSYCDDGACICHPCGPKCP</sequence>
<evidence type="ECO:0000313" key="2">
    <source>
        <dbReference type="Proteomes" id="UP000326396"/>
    </source>
</evidence>
<accession>A0A5N6PU18</accession>
<dbReference type="Proteomes" id="UP000326396">
    <property type="component" value="Linkage Group LG10"/>
</dbReference>
<dbReference type="OrthoDB" id="10327064at2759"/>
<name>A0A5N6PU18_9ASTR</name>
<evidence type="ECO:0000313" key="1">
    <source>
        <dbReference type="EMBL" id="KAD7116703.1"/>
    </source>
</evidence>
<organism evidence="1 2">
    <name type="scientific">Mikania micrantha</name>
    <name type="common">bitter vine</name>
    <dbReference type="NCBI Taxonomy" id="192012"/>
    <lineage>
        <taxon>Eukaryota</taxon>
        <taxon>Viridiplantae</taxon>
        <taxon>Streptophyta</taxon>
        <taxon>Embryophyta</taxon>
        <taxon>Tracheophyta</taxon>
        <taxon>Spermatophyta</taxon>
        <taxon>Magnoliopsida</taxon>
        <taxon>eudicotyledons</taxon>
        <taxon>Gunneridae</taxon>
        <taxon>Pentapetalae</taxon>
        <taxon>asterids</taxon>
        <taxon>campanulids</taxon>
        <taxon>Asterales</taxon>
        <taxon>Asteraceae</taxon>
        <taxon>Asteroideae</taxon>
        <taxon>Heliantheae alliance</taxon>
        <taxon>Eupatorieae</taxon>
        <taxon>Mikania</taxon>
    </lineage>
</organism>
<comment type="caution">
    <text evidence="1">The sequence shown here is derived from an EMBL/GenBank/DDBJ whole genome shotgun (WGS) entry which is preliminary data.</text>
</comment>
<proteinExistence type="predicted"/>
<protein>
    <submittedName>
        <fullName evidence="1">Uncharacterized protein</fullName>
    </submittedName>
</protein>
<dbReference type="EMBL" id="SZYD01000002">
    <property type="protein sequence ID" value="KAD7116703.1"/>
    <property type="molecule type" value="Genomic_DNA"/>
</dbReference>
<gene>
    <name evidence="1" type="ORF">E3N88_03971</name>
</gene>